<feature type="domain" description="PX" evidence="2">
    <location>
        <begin position="91"/>
        <end position="207"/>
    </location>
</feature>
<feature type="compositionally biased region" description="Low complexity" evidence="1">
    <location>
        <begin position="1325"/>
        <end position="1356"/>
    </location>
</feature>
<evidence type="ECO:0000259" key="3">
    <source>
        <dbReference type="PROSITE" id="PS51205"/>
    </source>
</evidence>
<dbReference type="GeneID" id="10505399"/>
<dbReference type="Gene3D" id="3.30.1520.10">
    <property type="entry name" value="Phox-like domain"/>
    <property type="match status" value="1"/>
</dbReference>
<organism evidence="4 5">
    <name type="scientific">Dictyostelium purpureum</name>
    <name type="common">Slime mold</name>
    <dbReference type="NCBI Taxonomy" id="5786"/>
    <lineage>
        <taxon>Eukaryota</taxon>
        <taxon>Amoebozoa</taxon>
        <taxon>Evosea</taxon>
        <taxon>Eumycetozoa</taxon>
        <taxon>Dictyostelia</taxon>
        <taxon>Dictyosteliales</taxon>
        <taxon>Dictyosteliaceae</taxon>
        <taxon>Dictyostelium</taxon>
    </lineage>
</organism>
<dbReference type="SMART" id="SM00167">
    <property type="entry name" value="VPS9"/>
    <property type="match status" value="1"/>
</dbReference>
<dbReference type="GO" id="GO:0005829">
    <property type="term" value="C:cytosol"/>
    <property type="evidence" value="ECO:0000318"/>
    <property type="project" value="GO_Central"/>
</dbReference>
<dbReference type="PANTHER" id="PTHR23101">
    <property type="entry name" value="RAB GDP/GTP EXCHANGE FACTOR"/>
    <property type="match status" value="1"/>
</dbReference>
<dbReference type="InterPro" id="IPR037191">
    <property type="entry name" value="VPS9_dom_sf"/>
</dbReference>
<feature type="compositionally biased region" description="Polar residues" evidence="1">
    <location>
        <begin position="72"/>
        <end position="84"/>
    </location>
</feature>
<feature type="region of interest" description="Disordered" evidence="1">
    <location>
        <begin position="1208"/>
        <end position="1258"/>
    </location>
</feature>
<dbReference type="OMA" id="CCKIILF"/>
<feature type="compositionally biased region" description="Low complexity" evidence="1">
    <location>
        <begin position="381"/>
        <end position="393"/>
    </location>
</feature>
<dbReference type="SMART" id="SM00312">
    <property type="entry name" value="PX"/>
    <property type="match status" value="1"/>
</dbReference>
<dbReference type="InParanoid" id="F1A339"/>
<dbReference type="Pfam" id="PF00787">
    <property type="entry name" value="PX"/>
    <property type="match status" value="1"/>
</dbReference>
<feature type="compositionally biased region" description="Basic and acidic residues" evidence="1">
    <location>
        <begin position="434"/>
        <end position="449"/>
    </location>
</feature>
<dbReference type="VEuPathDB" id="AmoebaDB:DICPUDRAFT_159036"/>
<feature type="compositionally biased region" description="Polar residues" evidence="1">
    <location>
        <begin position="1230"/>
        <end position="1258"/>
    </location>
</feature>
<feature type="compositionally biased region" description="Low complexity" evidence="1">
    <location>
        <begin position="37"/>
        <end position="54"/>
    </location>
</feature>
<gene>
    <name evidence="4" type="ORF">DICPUDRAFT_159036</name>
</gene>
<dbReference type="SUPFAM" id="SSF109993">
    <property type="entry name" value="VPS9 domain"/>
    <property type="match status" value="1"/>
</dbReference>
<dbReference type="GO" id="GO:0035091">
    <property type="term" value="F:phosphatidylinositol binding"/>
    <property type="evidence" value="ECO:0007669"/>
    <property type="project" value="InterPro"/>
</dbReference>
<feature type="compositionally biased region" description="Basic and acidic residues" evidence="1">
    <location>
        <begin position="57"/>
        <end position="70"/>
    </location>
</feature>
<dbReference type="InterPro" id="IPR001683">
    <property type="entry name" value="PX_dom"/>
</dbReference>
<dbReference type="Gene3D" id="1.20.1050.80">
    <property type="entry name" value="VPS9 domain"/>
    <property type="match status" value="1"/>
</dbReference>
<feature type="region of interest" description="Disordered" evidence="1">
    <location>
        <begin position="381"/>
        <end position="403"/>
    </location>
</feature>
<sequence length="1376" mass="153866">MTTNSISIDSDNNNKNENDIINNGEKLISAETSSSTIAINNNNNNNNNNDNNDNNNDDGKENKNEQKDESTNETNKATTKQTNGEEFDPRVIKSASITLTETISPKRKPYTVYRVEVELSDSSVYVVYRRYSEFLEFDLKLHAAFPLAKIPFPPKKTFGKMNNEFIGQRKEDLQKFTNSIFNSPTLGSQLSAHPLVVDFFTANEFDTQHSQEQALNNANSNCTNSANNINGNKTIVFNNRKNRAVSVSRGADSSIVVTRLIISTLSYWAHFLDLPSLLALTNTCSYLFNTISNFADLWKILYYEHFSILHFNQINITNCQCQFMSNKKDLSIGLINNNSNNNNGNNSNSTTSNNNNNGGTLNRSTSLVSLSLKDENCIENQNINNNNNNNITNSPQKLKSHRLTSSSSSLATLSTLFISSQNLLSIDSNNNDSNKNENKLDNKTNDGNKKPQNNKHKNSLSHSIYRNFKNINHNQIFYINSKPIVEFNRILFLHLLSTHYKLRTNIESHTSNKTCNCYALKLKGTIIGTPETPTSFLSSLNTLLTDSCDKNNNNNNNNNNSNNNNENKKDKSNNNDKNNDTIIINNINQIQNSKKIISHTVSNSNILCIQTVDTSNILNTERLYSLSFSHFVIITFSLIDKQSYEDVSNKWFDEVKSICPEVPIILVGLHRDQRENQIQGQSISYVQGLELSRSLPDCIGYIESPSASDGVGGNRNSLLNELSSLLFHHYRESVFTFDFKKNKYEIYLSFLSKIYPKYSNDYITNVLSSYSGDIEKTMETLADSYSSYIPDSQDHSSNGIGRTKNIHINKGPNTQNNNPVGSPTSSSPSQWVPSSSFGSKSELRQSWNAELSKMDKEYRDRLIEGYISDQPKQRRSIVLPSSSDNVVIGGSSESITPVTPPSSSVNNTNNNTTTAGNTANTSPVQTRPSIKIPDQQINALIEKLKKSSVDDFIKGFLKKKSQNQDILAEMIMSFLREMKTKIQSSQVFSPLSKLEDINEEDFTESPLAEIENHLYQSVYKFVFSSSETLERDSLLTDRTNRLSTFLEPQHLEISPIHCDKDLWSTAQQELQGLNDLFSPSQKLECILKCCKVILYLLSSSDSPGGADDFLPHLIYVIIHANVPHLVSNFEFISKFCNPEQLRMERYYYLTTFGIAITFIENIDAKQLKIDPEEYHAAYSGKKKSCDPSKAKIMQKLGIDEKTASMIEFSPKKHSRRPSGTSVSSSVSSTANKQSATGGIISNTGADDGSNHITTNDENLSSSVGSYSIGSLGSHQDHFDDLLKQASNEQPVPIQSWSTSLSSTPFDDLDDGNKKLLLRFSKVDRSSTSPDSSTNLSNININNGNNSVGSNNSNGISKSDDLETEPNKKNVEEHPLI</sequence>
<evidence type="ECO:0000256" key="1">
    <source>
        <dbReference type="SAM" id="MobiDB-lite"/>
    </source>
</evidence>
<dbReference type="GO" id="GO:0016192">
    <property type="term" value="P:vesicle-mediated transport"/>
    <property type="evidence" value="ECO:0007669"/>
    <property type="project" value="InterPro"/>
</dbReference>
<dbReference type="InterPro" id="IPR003123">
    <property type="entry name" value="VPS9"/>
</dbReference>
<dbReference type="InterPro" id="IPR027417">
    <property type="entry name" value="P-loop_NTPase"/>
</dbReference>
<dbReference type="GO" id="GO:0005525">
    <property type="term" value="F:GTP binding"/>
    <property type="evidence" value="ECO:0007669"/>
    <property type="project" value="InterPro"/>
</dbReference>
<dbReference type="InterPro" id="IPR045046">
    <property type="entry name" value="Vps9-like"/>
</dbReference>
<feature type="region of interest" description="Disordered" evidence="1">
    <location>
        <begin position="37"/>
        <end position="89"/>
    </location>
</feature>
<dbReference type="InterPro" id="IPR001806">
    <property type="entry name" value="Small_GTPase"/>
</dbReference>
<feature type="compositionally biased region" description="Low complexity" evidence="1">
    <location>
        <begin position="819"/>
        <end position="839"/>
    </location>
</feature>
<proteinExistence type="predicted"/>
<dbReference type="SUPFAM" id="SSF52540">
    <property type="entry name" value="P-loop containing nucleoside triphosphate hydrolases"/>
    <property type="match status" value="1"/>
</dbReference>
<dbReference type="GO" id="GO:0003924">
    <property type="term" value="F:GTPase activity"/>
    <property type="evidence" value="ECO:0007669"/>
    <property type="project" value="InterPro"/>
</dbReference>
<accession>F1A339</accession>
<dbReference type="GO" id="GO:0030139">
    <property type="term" value="C:endocytic vesicle"/>
    <property type="evidence" value="ECO:0000318"/>
    <property type="project" value="GO_Central"/>
</dbReference>
<dbReference type="OrthoDB" id="300289at2759"/>
<dbReference type="GO" id="GO:0005085">
    <property type="term" value="F:guanyl-nucleotide exchange factor activity"/>
    <property type="evidence" value="ECO:0000318"/>
    <property type="project" value="GO_Central"/>
</dbReference>
<evidence type="ECO:0000313" key="4">
    <source>
        <dbReference type="EMBL" id="EGC29397.1"/>
    </source>
</evidence>
<feature type="domain" description="VPS9" evidence="3">
    <location>
        <begin position="1029"/>
        <end position="1168"/>
    </location>
</feature>
<evidence type="ECO:0000313" key="5">
    <source>
        <dbReference type="Proteomes" id="UP000001064"/>
    </source>
</evidence>
<dbReference type="PROSITE" id="PS51420">
    <property type="entry name" value="RHO"/>
    <property type="match status" value="1"/>
</dbReference>
<dbReference type="Pfam" id="PF02204">
    <property type="entry name" value="VPS9"/>
    <property type="match status" value="1"/>
</dbReference>
<feature type="region of interest" description="Disordered" evidence="1">
    <location>
        <begin position="548"/>
        <end position="580"/>
    </location>
</feature>
<dbReference type="GO" id="GO:0031267">
    <property type="term" value="F:small GTPase binding"/>
    <property type="evidence" value="ECO:0000318"/>
    <property type="project" value="GO_Central"/>
</dbReference>
<name>F1A339_DICPU</name>
<dbReference type="FunCoup" id="F1A339">
    <property type="interactions" value="584"/>
</dbReference>
<evidence type="ECO:0000259" key="2">
    <source>
        <dbReference type="PROSITE" id="PS50195"/>
    </source>
</evidence>
<dbReference type="STRING" id="5786.F1A339"/>
<keyword evidence="5" id="KW-1185">Reference proteome</keyword>
<dbReference type="KEGG" id="dpp:DICPUDRAFT_159036"/>
<feature type="region of interest" description="Disordered" evidence="1">
    <location>
        <begin position="340"/>
        <end position="363"/>
    </location>
</feature>
<feature type="region of interest" description="Disordered" evidence="1">
    <location>
        <begin position="1322"/>
        <end position="1376"/>
    </location>
</feature>
<dbReference type="PROSITE" id="PS50195">
    <property type="entry name" value="PX"/>
    <property type="match status" value="1"/>
</dbReference>
<dbReference type="Proteomes" id="UP000001064">
    <property type="component" value="Unassembled WGS sequence"/>
</dbReference>
<evidence type="ECO:0008006" key="6">
    <source>
        <dbReference type="Google" id="ProtNLM"/>
    </source>
</evidence>
<dbReference type="Gene3D" id="3.40.50.300">
    <property type="entry name" value="P-loop containing nucleotide triphosphate hydrolases"/>
    <property type="match status" value="1"/>
</dbReference>
<feature type="compositionally biased region" description="Low complexity" evidence="1">
    <location>
        <begin position="548"/>
        <end position="565"/>
    </location>
</feature>
<protein>
    <recommendedName>
        <fullName evidence="6">VPS9 domain-containing protein</fullName>
    </recommendedName>
</protein>
<feature type="compositionally biased region" description="Basic and acidic residues" evidence="1">
    <location>
        <begin position="1357"/>
        <end position="1376"/>
    </location>
</feature>
<feature type="region of interest" description="Disordered" evidence="1">
    <location>
        <begin position="891"/>
        <end position="927"/>
    </location>
</feature>
<dbReference type="PANTHER" id="PTHR23101:SF25">
    <property type="entry name" value="GTPASE-ACTIVATING PROTEIN AND VPS9 DOMAIN-CONTAINING PROTEIN 1"/>
    <property type="match status" value="1"/>
</dbReference>
<dbReference type="SUPFAM" id="SSF64268">
    <property type="entry name" value="PX domain"/>
    <property type="match status" value="1"/>
</dbReference>
<dbReference type="RefSeq" id="XP_003294084.1">
    <property type="nucleotide sequence ID" value="XM_003294036.1"/>
</dbReference>
<feature type="compositionally biased region" description="Low complexity" evidence="1">
    <location>
        <begin position="1217"/>
        <end position="1229"/>
    </location>
</feature>
<feature type="compositionally biased region" description="Basic and acidic residues" evidence="1">
    <location>
        <begin position="566"/>
        <end position="579"/>
    </location>
</feature>
<dbReference type="EMBL" id="GL871438">
    <property type="protein sequence ID" value="EGC29397.1"/>
    <property type="molecule type" value="Genomic_DNA"/>
</dbReference>
<dbReference type="SMART" id="SM00174">
    <property type="entry name" value="RHO"/>
    <property type="match status" value="1"/>
</dbReference>
<feature type="region of interest" description="Disordered" evidence="1">
    <location>
        <begin position="427"/>
        <end position="459"/>
    </location>
</feature>
<feature type="compositionally biased region" description="Low complexity" evidence="1">
    <location>
        <begin position="901"/>
        <end position="923"/>
    </location>
</feature>
<dbReference type="eggNOG" id="KOG0393">
    <property type="taxonomic scope" value="Eukaryota"/>
</dbReference>
<dbReference type="eggNOG" id="KOG2319">
    <property type="taxonomic scope" value="Eukaryota"/>
</dbReference>
<dbReference type="Pfam" id="PF00071">
    <property type="entry name" value="Ras"/>
    <property type="match status" value="1"/>
</dbReference>
<dbReference type="InterPro" id="IPR036871">
    <property type="entry name" value="PX_dom_sf"/>
</dbReference>
<reference evidence="5" key="1">
    <citation type="journal article" date="2011" name="Genome Biol.">
        <title>Comparative genomics of the social amoebae Dictyostelium discoideum and Dictyostelium purpureum.</title>
        <authorList>
            <consortium name="US DOE Joint Genome Institute (JGI-PGF)"/>
            <person name="Sucgang R."/>
            <person name="Kuo A."/>
            <person name="Tian X."/>
            <person name="Salerno W."/>
            <person name="Parikh A."/>
            <person name="Feasley C.L."/>
            <person name="Dalin E."/>
            <person name="Tu H."/>
            <person name="Huang E."/>
            <person name="Barry K."/>
            <person name="Lindquist E."/>
            <person name="Shapiro H."/>
            <person name="Bruce D."/>
            <person name="Schmutz J."/>
            <person name="Salamov A."/>
            <person name="Fey P."/>
            <person name="Gaudet P."/>
            <person name="Anjard C."/>
            <person name="Babu M.M."/>
            <person name="Basu S."/>
            <person name="Bushmanova Y."/>
            <person name="van der Wel H."/>
            <person name="Katoh-Kurasawa M."/>
            <person name="Dinh C."/>
            <person name="Coutinho P.M."/>
            <person name="Saito T."/>
            <person name="Elias M."/>
            <person name="Schaap P."/>
            <person name="Kay R.R."/>
            <person name="Henrissat B."/>
            <person name="Eichinger L."/>
            <person name="Rivero F."/>
            <person name="Putnam N.H."/>
            <person name="West C.M."/>
            <person name="Loomis W.F."/>
            <person name="Chisholm R.L."/>
            <person name="Shaulsky G."/>
            <person name="Strassmann J.E."/>
            <person name="Queller D.C."/>
            <person name="Kuspa A."/>
            <person name="Grigoriev I.V."/>
        </authorList>
    </citation>
    <scope>NUCLEOTIDE SEQUENCE [LARGE SCALE GENOMIC DNA]</scope>
    <source>
        <strain evidence="5">QSDP1</strain>
    </source>
</reference>
<feature type="region of interest" description="Disordered" evidence="1">
    <location>
        <begin position="788"/>
        <end position="844"/>
    </location>
</feature>
<feature type="compositionally biased region" description="Polar residues" evidence="1">
    <location>
        <begin position="788"/>
        <end position="800"/>
    </location>
</feature>
<dbReference type="CDD" id="cd06093">
    <property type="entry name" value="PX_domain"/>
    <property type="match status" value="1"/>
</dbReference>
<dbReference type="PROSITE" id="PS51205">
    <property type="entry name" value="VPS9"/>
    <property type="match status" value="1"/>
</dbReference>